<sequence length="49" mass="5704">MLNGFILNNLHIILESIELIEKRFSDMSSLNDLINVNYAKKDTSTYKRS</sequence>
<evidence type="ECO:0000313" key="1">
    <source>
        <dbReference type="EMBL" id="SLM33141.1"/>
    </source>
</evidence>
<keyword evidence="2" id="KW-1185">Reference proteome</keyword>
<gene>
    <name evidence="1" type="ORF">MTBBW1_900008</name>
</gene>
<evidence type="ECO:0000313" key="2">
    <source>
        <dbReference type="Proteomes" id="UP000191931"/>
    </source>
</evidence>
<dbReference type="Proteomes" id="UP000191931">
    <property type="component" value="Unassembled WGS sequence"/>
</dbReference>
<dbReference type="EMBL" id="FWEV01000337">
    <property type="protein sequence ID" value="SLM33141.1"/>
    <property type="molecule type" value="Genomic_DNA"/>
</dbReference>
<accession>A0A1W1HKX3</accession>
<organism evidence="1 2">
    <name type="scientific">Desulfamplus magnetovallimortis</name>
    <dbReference type="NCBI Taxonomy" id="1246637"/>
    <lineage>
        <taxon>Bacteria</taxon>
        <taxon>Pseudomonadati</taxon>
        <taxon>Thermodesulfobacteriota</taxon>
        <taxon>Desulfobacteria</taxon>
        <taxon>Desulfobacterales</taxon>
        <taxon>Desulfobacteraceae</taxon>
        <taxon>Desulfamplus</taxon>
    </lineage>
</organism>
<protein>
    <submittedName>
        <fullName evidence="1">Uncharacterized protein</fullName>
    </submittedName>
</protein>
<proteinExistence type="predicted"/>
<name>A0A1W1HKX3_9BACT</name>
<reference evidence="1 2" key="1">
    <citation type="submission" date="2017-03" db="EMBL/GenBank/DDBJ databases">
        <authorList>
            <person name="Afonso C.L."/>
            <person name="Miller P.J."/>
            <person name="Scott M.A."/>
            <person name="Spackman E."/>
            <person name="Goraichik I."/>
            <person name="Dimitrov K.M."/>
            <person name="Suarez D.L."/>
            <person name="Swayne D.E."/>
        </authorList>
    </citation>
    <scope>NUCLEOTIDE SEQUENCE [LARGE SCALE GENOMIC DNA]</scope>
    <source>
        <strain evidence="1">PRJEB14757</strain>
    </source>
</reference>
<dbReference type="STRING" id="1246637.MTBBW1_900008"/>
<dbReference type="AlphaFoldDB" id="A0A1W1HKX3"/>